<organism evidence="1 2">
    <name type="scientific">Salix brachista</name>
    <dbReference type="NCBI Taxonomy" id="2182728"/>
    <lineage>
        <taxon>Eukaryota</taxon>
        <taxon>Viridiplantae</taxon>
        <taxon>Streptophyta</taxon>
        <taxon>Embryophyta</taxon>
        <taxon>Tracheophyta</taxon>
        <taxon>Spermatophyta</taxon>
        <taxon>Magnoliopsida</taxon>
        <taxon>eudicotyledons</taxon>
        <taxon>Gunneridae</taxon>
        <taxon>Pentapetalae</taxon>
        <taxon>rosids</taxon>
        <taxon>fabids</taxon>
        <taxon>Malpighiales</taxon>
        <taxon>Salicaceae</taxon>
        <taxon>Saliceae</taxon>
        <taxon>Salix</taxon>
    </lineage>
</organism>
<name>A0A5N5KGB7_9ROSI</name>
<protein>
    <submittedName>
        <fullName evidence="1">Uncharacterized protein</fullName>
    </submittedName>
</protein>
<keyword evidence="2" id="KW-1185">Reference proteome</keyword>
<evidence type="ECO:0000313" key="1">
    <source>
        <dbReference type="EMBL" id="KAB5529402.1"/>
    </source>
</evidence>
<sequence length="115" mass="12804">MLPPDTASPTPVIGFIKCRAVSTERTILSPFTKEYRVHAAISGIRLFLEGSLQQNESPNNVSMKFILKSLIPWGQDGKVTEAVSIVFFVIIIKNSLFRNPYLTKMVKALKILPKG</sequence>
<dbReference type="AlphaFoldDB" id="A0A5N5KGB7"/>
<dbReference type="Proteomes" id="UP000326939">
    <property type="component" value="Chromosome 13"/>
</dbReference>
<evidence type="ECO:0000313" key="2">
    <source>
        <dbReference type="Proteomes" id="UP000326939"/>
    </source>
</evidence>
<accession>A0A5N5KGB7</accession>
<reference evidence="2" key="1">
    <citation type="journal article" date="2019" name="Gigascience">
        <title>De novo genome assembly of the endangered Acer yangbiense, a plant species with extremely small populations endemic to Yunnan Province, China.</title>
        <authorList>
            <person name="Yang J."/>
            <person name="Wariss H.M."/>
            <person name="Tao L."/>
            <person name="Zhang R."/>
            <person name="Yun Q."/>
            <person name="Hollingsworth P."/>
            <person name="Dao Z."/>
            <person name="Luo G."/>
            <person name="Guo H."/>
            <person name="Ma Y."/>
            <person name="Sun W."/>
        </authorList>
    </citation>
    <scope>NUCLEOTIDE SEQUENCE [LARGE SCALE GENOMIC DNA]</scope>
    <source>
        <strain evidence="2">cv. br00</strain>
    </source>
</reference>
<gene>
    <name evidence="1" type="ORF">DKX38_019483</name>
</gene>
<dbReference type="EMBL" id="VDCV01000013">
    <property type="protein sequence ID" value="KAB5529402.1"/>
    <property type="molecule type" value="Genomic_DNA"/>
</dbReference>
<proteinExistence type="predicted"/>
<comment type="caution">
    <text evidence="1">The sequence shown here is derived from an EMBL/GenBank/DDBJ whole genome shotgun (WGS) entry which is preliminary data.</text>
</comment>